<feature type="compositionally biased region" description="Basic residues" evidence="2">
    <location>
        <begin position="425"/>
        <end position="434"/>
    </location>
</feature>
<dbReference type="GO" id="GO:0045214">
    <property type="term" value="P:sarcomere organization"/>
    <property type="evidence" value="ECO:0007669"/>
    <property type="project" value="TreeGrafter"/>
</dbReference>
<dbReference type="SUPFAM" id="SSF90250">
    <property type="entry name" value="Troponin coil-coiled subunits"/>
    <property type="match status" value="1"/>
</dbReference>
<dbReference type="InterPro" id="IPR001978">
    <property type="entry name" value="Troponin"/>
</dbReference>
<keyword evidence="5" id="KW-1185">Reference proteome</keyword>
<dbReference type="GO" id="GO:0006937">
    <property type="term" value="P:regulation of muscle contraction"/>
    <property type="evidence" value="ECO:0007669"/>
    <property type="project" value="InterPro"/>
</dbReference>
<feature type="region of interest" description="Disordered" evidence="2">
    <location>
        <begin position="1141"/>
        <end position="1216"/>
    </location>
</feature>
<feature type="region of interest" description="Disordered" evidence="2">
    <location>
        <begin position="405"/>
        <end position="438"/>
    </location>
</feature>
<gene>
    <name evidence="3" type="ORF">NLS_LOCUS4378</name>
    <name evidence="4" type="ORF">NLS_LOCUS4379</name>
</gene>
<dbReference type="STRING" id="42156.A0A3P6STE9"/>
<dbReference type="PANTHER" id="PTHR11521:SF1">
    <property type="entry name" value="TROPONIN T, SKELETAL MUSCLE"/>
    <property type="match status" value="1"/>
</dbReference>
<feature type="region of interest" description="Disordered" evidence="2">
    <location>
        <begin position="116"/>
        <end position="137"/>
    </location>
</feature>
<feature type="compositionally biased region" description="Basic and acidic residues" evidence="2">
    <location>
        <begin position="405"/>
        <end position="416"/>
    </location>
</feature>
<feature type="compositionally biased region" description="Polar residues" evidence="2">
    <location>
        <begin position="121"/>
        <end position="137"/>
    </location>
</feature>
<feature type="compositionally biased region" description="Polar residues" evidence="2">
    <location>
        <begin position="311"/>
        <end position="331"/>
    </location>
</feature>
<feature type="region of interest" description="Disordered" evidence="2">
    <location>
        <begin position="294"/>
        <end position="342"/>
    </location>
</feature>
<organism evidence="3 5">
    <name type="scientific">Litomosoides sigmodontis</name>
    <name type="common">Filarial nematode worm</name>
    <dbReference type="NCBI Taxonomy" id="42156"/>
    <lineage>
        <taxon>Eukaryota</taxon>
        <taxon>Metazoa</taxon>
        <taxon>Ecdysozoa</taxon>
        <taxon>Nematoda</taxon>
        <taxon>Chromadorea</taxon>
        <taxon>Rhabditida</taxon>
        <taxon>Spirurina</taxon>
        <taxon>Spiruromorpha</taxon>
        <taxon>Filarioidea</taxon>
        <taxon>Onchocercidae</taxon>
        <taxon>Litomosoides</taxon>
    </lineage>
</organism>
<feature type="compositionally biased region" description="Polar residues" evidence="2">
    <location>
        <begin position="1194"/>
        <end position="1208"/>
    </location>
</feature>
<dbReference type="GO" id="GO:0005523">
    <property type="term" value="F:tropomyosin binding"/>
    <property type="evidence" value="ECO:0007669"/>
    <property type="project" value="TreeGrafter"/>
</dbReference>
<feature type="compositionally biased region" description="Polar residues" evidence="2">
    <location>
        <begin position="865"/>
        <end position="882"/>
    </location>
</feature>
<evidence type="ECO:0000313" key="5">
    <source>
        <dbReference type="Proteomes" id="UP000277928"/>
    </source>
</evidence>
<evidence type="ECO:0000313" key="4">
    <source>
        <dbReference type="EMBL" id="VDK79153.1"/>
    </source>
</evidence>
<dbReference type="InterPro" id="IPR027707">
    <property type="entry name" value="TNNT"/>
</dbReference>
<protein>
    <submittedName>
        <fullName evidence="3">Uncharacterized protein</fullName>
    </submittedName>
</protein>
<evidence type="ECO:0000256" key="2">
    <source>
        <dbReference type="SAM" id="MobiDB-lite"/>
    </source>
</evidence>
<dbReference type="EMBL" id="UYRX01000279">
    <property type="protein sequence ID" value="VDK79153.1"/>
    <property type="molecule type" value="Genomic_DNA"/>
</dbReference>
<accession>A0A3P6STE9</accession>
<proteinExistence type="inferred from homology"/>
<dbReference type="InterPro" id="IPR038077">
    <property type="entry name" value="Troponin_sf"/>
</dbReference>
<reference evidence="3 5" key="1">
    <citation type="submission" date="2018-08" db="EMBL/GenBank/DDBJ databases">
        <authorList>
            <person name="Laetsch R D."/>
            <person name="Stevens L."/>
            <person name="Kumar S."/>
            <person name="Blaxter L. M."/>
        </authorList>
    </citation>
    <scope>NUCLEOTIDE SEQUENCE [LARGE SCALE GENOMIC DNA]</scope>
</reference>
<sequence>MPLRLPLVGNAIPPTQRILTEMGQYSECIGLRYFYIGVTGFVNTIGANCGTTVKQAYSCGHSLPRCGDTTSEVGRPTVMHENAPTRKIGTTISYMSANAHFNVTMKGRCASQIHKDGPATVNDQTEQKVSSSDGLGNNLSRYKSYEFKPLHTESSSKRFPEQTTFDTALNILQPGFMDTTNRGYAAKSVVASIAMKPADVRQNSFTRFANNQQYGTAKAQASIFSSELSMATISRSNESGPRSSQEKISGNEYIKRLLQAHRVVDELLKSRGLTSESEVSYLCNWRQKMKREQKIEESAVPDPAKSKNVESLDTSKTSQQQRCRSNASDSGLSMDADSESDPKLQEVNLQDFTFTNILPFKKQETTPVKSLKVNIVKIKKHKNVYLKVIIIRPQHCQLHMNVKSVPEEKKPTDKRTTKSVAMGNSKKRSNKRRQMAGGQVEGMKIISQTCTSVQVNEENSLTHNNKRLNQNHKTEIPTMLEKLTSTSNVESSTANSNEPGAGSKNDRIDMCCCFANEFCCTDKAAITLSISRCATLKQKNAIVSGKKFSDRKEEELKSKYSEGDSMNAILPTKTEKLSINMKMVPELQNIENASKIRAARKEDKVVESKKKTIRIKKDVVDLNKTEKCSKFPILIKESTSKLKAPEKGSSSVPKSCAKNTAQNQAPKTSTYIRQVTLSKNLCVTSKLLQSEATTTTILLRTHAINSMKLVMVKQMTDDKKYRHEEVLRGNDPSAMRSKGGHELKQTQKALQNYTTVTTNRRYSKTLRSITGHESSAMSEFERNEGIDIRQAREHLRHINFNRTTVRLQSNTSFAHRTSEGIVKLSANGVFSEKSPPAAATVKKANKKACEVKVDKSSKDPPIGRTHTTSIEKGNCGAGSTSERNSDILDRELINSYRRTKRIPKPQAKIPAWNVYDERKLGTGTTRNPPNLRYGTLSTTTPVPCFIRARTPAPIDVAATLSTPPPAVAVLRHVSVNHLPVMTSRAKNILSNDSDITSLQQHTSSSQFGVTLKRVDLATVQKSKPHGAITQSAPKEPWVPKWRRIQRTEEEEEAERISVVEMNKHAYGSDGDEQEERQMTTIQLSSKIATQKGMTEAEKAMMVAKRRQIDDETAKLQEYEEKRRVEREQEEEELRKLKEKKERRKLEREEEERQFQERLRQEEARRKQEEDERKAKMEAEKRKKEDEKRKRQQMLSSPFMNTVPGQTGRNFIIPQKSDKTNKFGNIVQAKHEMSMTKEQQEEAKGNYLASVRHTIEFEKTAPAELREKIRQLHQRICKLEADKYDLEKRHERQEYDLRELNERQRQVARNKALKKGLDAADTNSRHPRCATSSSKDATLAVSSIPTTTKPEMTAYKTSYPCFPNVPPPPTVYEKMILSYGKRDEEEDDEEEEEEE</sequence>
<dbReference type="EMBL" id="UYRX01000279">
    <property type="protein sequence ID" value="VDK79152.1"/>
    <property type="molecule type" value="Genomic_DNA"/>
</dbReference>
<feature type="compositionally biased region" description="Basic and acidic residues" evidence="2">
    <location>
        <begin position="1141"/>
        <end position="1188"/>
    </location>
</feature>
<dbReference type="GO" id="GO:0006936">
    <property type="term" value="P:muscle contraction"/>
    <property type="evidence" value="ECO:0007669"/>
    <property type="project" value="TreeGrafter"/>
</dbReference>
<feature type="region of interest" description="Disordered" evidence="2">
    <location>
        <begin position="1312"/>
        <end position="1336"/>
    </location>
</feature>
<feature type="region of interest" description="Disordered" evidence="2">
    <location>
        <begin position="642"/>
        <end position="665"/>
    </location>
</feature>
<dbReference type="OrthoDB" id="330499at2759"/>
<dbReference type="PANTHER" id="PTHR11521">
    <property type="entry name" value="TROPONIN T"/>
    <property type="match status" value="1"/>
</dbReference>
<dbReference type="Pfam" id="PF00992">
    <property type="entry name" value="Troponin"/>
    <property type="match status" value="1"/>
</dbReference>
<feature type="region of interest" description="Disordered" evidence="2">
    <location>
        <begin position="852"/>
        <end position="882"/>
    </location>
</feature>
<dbReference type="GO" id="GO:0005861">
    <property type="term" value="C:troponin complex"/>
    <property type="evidence" value="ECO:0007669"/>
    <property type="project" value="InterPro"/>
</dbReference>
<dbReference type="Proteomes" id="UP000277928">
    <property type="component" value="Unassembled WGS sequence"/>
</dbReference>
<comment type="similarity">
    <text evidence="1">Belongs to the troponin T family.</text>
</comment>
<evidence type="ECO:0000256" key="1">
    <source>
        <dbReference type="ARBA" id="ARBA00008330"/>
    </source>
</evidence>
<feature type="compositionally biased region" description="Polar residues" evidence="2">
    <location>
        <begin position="648"/>
        <end position="665"/>
    </location>
</feature>
<evidence type="ECO:0000313" key="3">
    <source>
        <dbReference type="EMBL" id="VDK79152.1"/>
    </source>
</evidence>
<dbReference type="OMA" id="AKQEMSM"/>
<dbReference type="Gene3D" id="1.20.5.350">
    <property type="match status" value="1"/>
</dbReference>
<name>A0A3P6STE9_LITSI</name>